<protein>
    <recommendedName>
        <fullName evidence="6">G-protein coupled receptors family 1 profile domain-containing protein</fullName>
    </recommendedName>
</protein>
<feature type="transmembrane region" description="Helical" evidence="5">
    <location>
        <begin position="242"/>
        <end position="264"/>
    </location>
</feature>
<feature type="transmembrane region" description="Helical" evidence="5">
    <location>
        <begin position="336"/>
        <end position="358"/>
    </location>
</feature>
<feature type="transmembrane region" description="Helical" evidence="5">
    <location>
        <begin position="458"/>
        <end position="477"/>
    </location>
</feature>
<comment type="subcellular location">
    <subcellularLocation>
        <location evidence="1">Membrane</location>
        <topology evidence="1">Multi-pass membrane protein</topology>
    </subcellularLocation>
</comment>
<dbReference type="SUPFAM" id="SSF81321">
    <property type="entry name" value="Family A G protein-coupled receptor-like"/>
    <property type="match status" value="1"/>
</dbReference>
<proteinExistence type="predicted"/>
<dbReference type="PROSITE" id="PS50262">
    <property type="entry name" value="G_PROTEIN_RECEP_F1_2"/>
    <property type="match status" value="1"/>
</dbReference>
<dbReference type="Proteomes" id="UP001295423">
    <property type="component" value="Unassembled WGS sequence"/>
</dbReference>
<dbReference type="GO" id="GO:0004930">
    <property type="term" value="F:G protein-coupled receptor activity"/>
    <property type="evidence" value="ECO:0007669"/>
    <property type="project" value="TreeGrafter"/>
</dbReference>
<feature type="transmembrane region" description="Helical" evidence="5">
    <location>
        <begin position="408"/>
        <end position="430"/>
    </location>
</feature>
<dbReference type="Gene3D" id="1.20.1070.10">
    <property type="entry name" value="Rhodopsin 7-helix transmembrane proteins"/>
    <property type="match status" value="1"/>
</dbReference>
<evidence type="ECO:0000256" key="1">
    <source>
        <dbReference type="ARBA" id="ARBA00004141"/>
    </source>
</evidence>
<accession>A0AAD2FQS1</accession>
<dbReference type="PANTHER" id="PTHR23112">
    <property type="entry name" value="G PROTEIN-COUPLED RECEPTOR 157-RELATED"/>
    <property type="match status" value="1"/>
</dbReference>
<keyword evidence="4 5" id="KW-0472">Membrane</keyword>
<evidence type="ECO:0000313" key="7">
    <source>
        <dbReference type="EMBL" id="CAJ1949929.1"/>
    </source>
</evidence>
<dbReference type="PANTHER" id="PTHR23112:SF0">
    <property type="entry name" value="TRANSMEMBRANE PROTEIN 116"/>
    <property type="match status" value="1"/>
</dbReference>
<dbReference type="EMBL" id="CAKOGP040001759">
    <property type="protein sequence ID" value="CAJ1949929.1"/>
    <property type="molecule type" value="Genomic_DNA"/>
</dbReference>
<name>A0AAD2FQS1_9STRA</name>
<gene>
    <name evidence="7" type="ORF">CYCCA115_LOCUS12336</name>
</gene>
<feature type="domain" description="G-protein coupled receptors family 1 profile" evidence="6">
    <location>
        <begin position="216"/>
        <end position="501"/>
    </location>
</feature>
<evidence type="ECO:0000256" key="4">
    <source>
        <dbReference type="ARBA" id="ARBA00023136"/>
    </source>
</evidence>
<feature type="transmembrane region" description="Helical" evidence="5">
    <location>
        <begin position="202"/>
        <end position="222"/>
    </location>
</feature>
<evidence type="ECO:0000256" key="2">
    <source>
        <dbReference type="ARBA" id="ARBA00022692"/>
    </source>
</evidence>
<organism evidence="7 8">
    <name type="scientific">Cylindrotheca closterium</name>
    <dbReference type="NCBI Taxonomy" id="2856"/>
    <lineage>
        <taxon>Eukaryota</taxon>
        <taxon>Sar</taxon>
        <taxon>Stramenopiles</taxon>
        <taxon>Ochrophyta</taxon>
        <taxon>Bacillariophyta</taxon>
        <taxon>Bacillariophyceae</taxon>
        <taxon>Bacillariophycidae</taxon>
        <taxon>Bacillariales</taxon>
        <taxon>Bacillariaceae</taxon>
        <taxon>Cylindrotheca</taxon>
    </lineage>
</organism>
<evidence type="ECO:0000313" key="8">
    <source>
        <dbReference type="Proteomes" id="UP001295423"/>
    </source>
</evidence>
<evidence type="ECO:0000259" key="6">
    <source>
        <dbReference type="PROSITE" id="PS50262"/>
    </source>
</evidence>
<evidence type="ECO:0000256" key="3">
    <source>
        <dbReference type="ARBA" id="ARBA00022989"/>
    </source>
</evidence>
<feature type="transmembrane region" description="Helical" evidence="5">
    <location>
        <begin position="483"/>
        <end position="504"/>
    </location>
</feature>
<keyword evidence="2 5" id="KW-0812">Transmembrane</keyword>
<sequence length="549" mass="61034">MCENCDALDAQNSFSSLSSSSSSSSSSSPRTILAHPAMFGVPWTSTVTAVVMKTTIDLCNDTLDSTDSNIFSNWSTNELNNNQYQTAIFYDDPAAAEWIGSCDHSKMAQTVEKLYPFAKYLLISKDTLTAFQKFDEEPDTNLSLASVMLEDAKEINSMFQNETDALIVDGLILLTIDVSSRAYIDTCNCRQDVTDVERKRTWAILFRVSSSLSILGSTYILLSLVGTSARRKKNMPLLFNRLLFSICCFDILSSVALFCGRWAAPSSPPGDFEKYYSQERWDIDYPDASGSIATCTLQGIMIQLGVCGSTVFTAFLAIQSLLVVKYSWNEKQMKKVEIFFFAFGISFAVLTATIAAAMEMTNALNIGFCWIDISPAPCDLERLGPLFDEYCDENVRGSDPLLYQIGLAMGWAFLTLLIIIYAMASLFFYVRHQENRATRWTLTAQTGRQQKLVLARSMMYIFVYLIVWLPSSIAIVFDTVAAATVVTIALPSQGALNAIIYSGVVERYCIPRQTARQAAITSTVQFSQATASGDLSTEEQDRSNRWSFR</sequence>
<evidence type="ECO:0000256" key="5">
    <source>
        <dbReference type="SAM" id="Phobius"/>
    </source>
</evidence>
<dbReference type="GO" id="GO:0005886">
    <property type="term" value="C:plasma membrane"/>
    <property type="evidence" value="ECO:0007669"/>
    <property type="project" value="TreeGrafter"/>
</dbReference>
<keyword evidence="3 5" id="KW-1133">Transmembrane helix</keyword>
<dbReference type="AlphaFoldDB" id="A0AAD2FQS1"/>
<dbReference type="GO" id="GO:0007189">
    <property type="term" value="P:adenylate cyclase-activating G protein-coupled receptor signaling pathway"/>
    <property type="evidence" value="ECO:0007669"/>
    <property type="project" value="TreeGrafter"/>
</dbReference>
<feature type="transmembrane region" description="Helical" evidence="5">
    <location>
        <begin position="300"/>
        <end position="324"/>
    </location>
</feature>
<reference evidence="7" key="1">
    <citation type="submission" date="2023-08" db="EMBL/GenBank/DDBJ databases">
        <authorList>
            <person name="Audoor S."/>
            <person name="Bilcke G."/>
        </authorList>
    </citation>
    <scope>NUCLEOTIDE SEQUENCE</scope>
</reference>
<keyword evidence="8" id="KW-1185">Reference proteome</keyword>
<comment type="caution">
    <text evidence="7">The sequence shown here is derived from an EMBL/GenBank/DDBJ whole genome shotgun (WGS) entry which is preliminary data.</text>
</comment>
<dbReference type="InterPro" id="IPR017452">
    <property type="entry name" value="GPCR_Rhodpsn_7TM"/>
</dbReference>